<sequence length="358" mass="40784">VSSKGFMVLAYSGSLLWLKEEGNDISTYLGNTSQKEDFEELRAKKVFIEDVSREFVEEFIWLAIQSSMLYEDHYLLGSSLPRPCITCKQVEITQQEGAKCVSHGTTGKGNDQLTCYSLAPQMKVIAPWRMSEFYNQFKGCNNLMEYAKPHGIPIPVTPRNPWSMDENLVHISYEAGILESPKNQAPPGRCMKTQDPSKVTNIKDGTIHQTSLELFVYLNEVVGKHHVGRIDIMENRFIGMRSRGIYKTPAGTILYLYHAHLDIEAVTIDQEVCKIKQGLDLKLAELLYTGFWHSPECECVHHLEGKAQVFVLKGQSPLSFYNEELLSMNEPIDATRFININSFRLKEYHHVQNKVTAK</sequence>
<dbReference type="GO" id="GO:0000050">
    <property type="term" value="P:urea cycle"/>
    <property type="evidence" value="ECO:0007669"/>
    <property type="project" value="UniProtKB-UniPathway"/>
</dbReference>
<dbReference type="GO" id="GO:0000053">
    <property type="term" value="P:argininosuccinate metabolic process"/>
    <property type="evidence" value="ECO:0007669"/>
    <property type="project" value="TreeGrafter"/>
</dbReference>
<keyword evidence="10" id="KW-0067">ATP-binding</keyword>
<feature type="domain" description="Arginosuccinate synthase-like N-terminal" evidence="13">
    <location>
        <begin position="8"/>
        <end position="153"/>
    </location>
</feature>
<dbReference type="AlphaFoldDB" id="A0A2K6QBH9"/>
<dbReference type="InterPro" id="IPR024074">
    <property type="entry name" value="AS_cat/multimer_dom_body"/>
</dbReference>
<dbReference type="GO" id="GO:0005524">
    <property type="term" value="F:ATP binding"/>
    <property type="evidence" value="ECO:0007669"/>
    <property type="project" value="UniProtKB-KW"/>
</dbReference>
<dbReference type="InterPro" id="IPR001518">
    <property type="entry name" value="Arginosuc_synth"/>
</dbReference>
<dbReference type="GeneTree" id="ENSGT00390000004524"/>
<keyword evidence="16" id="KW-1185">Reference proteome</keyword>
<dbReference type="InterPro" id="IPR023434">
    <property type="entry name" value="Arginosuc_synth_type_1_subfam"/>
</dbReference>
<dbReference type="EC" id="6.3.4.5" evidence="3"/>
<dbReference type="InterPro" id="IPR048267">
    <property type="entry name" value="Arginosuc_syn_N"/>
</dbReference>
<evidence type="ECO:0000256" key="4">
    <source>
        <dbReference type="ARBA" id="ARBA00014810"/>
    </source>
</evidence>
<dbReference type="InterPro" id="IPR048268">
    <property type="entry name" value="Arginosuc_syn_C"/>
</dbReference>
<dbReference type="CDD" id="cd01999">
    <property type="entry name" value="ASS"/>
    <property type="match status" value="1"/>
</dbReference>
<dbReference type="Gene3D" id="3.90.1260.10">
    <property type="entry name" value="Argininosuccinate synthetase, chain A, domain 2"/>
    <property type="match status" value="1"/>
</dbReference>
<dbReference type="STRING" id="61622.ENSRROP00000026108"/>
<evidence type="ECO:0000259" key="14">
    <source>
        <dbReference type="Pfam" id="PF20979"/>
    </source>
</evidence>
<evidence type="ECO:0000313" key="15">
    <source>
        <dbReference type="Ensembl" id="ENSRROP00000026108.1"/>
    </source>
</evidence>
<dbReference type="SUPFAM" id="SSF52402">
    <property type="entry name" value="Adenine nucleotide alpha hydrolases-like"/>
    <property type="match status" value="1"/>
</dbReference>
<accession>A0A2K6QBH9</accession>
<dbReference type="Ensembl" id="ENSRROT00000050338.1">
    <property type="protein sequence ID" value="ENSRROP00000026108.1"/>
    <property type="gene ID" value="ENSRROG00000036781.1"/>
</dbReference>
<dbReference type="SUPFAM" id="SSF69864">
    <property type="entry name" value="Argininosuccinate synthetase, C-terminal domain"/>
    <property type="match status" value="1"/>
</dbReference>
<dbReference type="GO" id="GO:0005737">
    <property type="term" value="C:cytoplasm"/>
    <property type="evidence" value="ECO:0007669"/>
    <property type="project" value="TreeGrafter"/>
</dbReference>
<evidence type="ECO:0000256" key="3">
    <source>
        <dbReference type="ARBA" id="ARBA00012286"/>
    </source>
</evidence>
<name>A0A2K6QBH9_RHIRO</name>
<organism evidence="15 16">
    <name type="scientific">Rhinopithecus roxellana</name>
    <name type="common">Golden snub-nosed monkey</name>
    <name type="synonym">Pygathrix roxellana</name>
    <dbReference type="NCBI Taxonomy" id="61622"/>
    <lineage>
        <taxon>Eukaryota</taxon>
        <taxon>Metazoa</taxon>
        <taxon>Chordata</taxon>
        <taxon>Craniata</taxon>
        <taxon>Vertebrata</taxon>
        <taxon>Euteleostomi</taxon>
        <taxon>Mammalia</taxon>
        <taxon>Eutheria</taxon>
        <taxon>Euarchontoglires</taxon>
        <taxon>Primates</taxon>
        <taxon>Haplorrhini</taxon>
        <taxon>Catarrhini</taxon>
        <taxon>Cercopithecidae</taxon>
        <taxon>Colobinae</taxon>
        <taxon>Rhinopithecus</taxon>
    </lineage>
</organism>
<proteinExistence type="predicted"/>
<feature type="domain" description="Arginosuccinate synthase C-terminal" evidence="14">
    <location>
        <begin position="162"/>
        <end position="348"/>
    </location>
</feature>
<dbReference type="Gene3D" id="1.20.5.470">
    <property type="entry name" value="Single helix bin"/>
    <property type="match status" value="1"/>
</dbReference>
<evidence type="ECO:0000256" key="1">
    <source>
        <dbReference type="ARBA" id="ARBA00004967"/>
    </source>
</evidence>
<evidence type="ECO:0000256" key="8">
    <source>
        <dbReference type="ARBA" id="ARBA00022605"/>
    </source>
</evidence>
<reference evidence="15" key="2">
    <citation type="submission" date="2025-09" db="UniProtKB">
        <authorList>
            <consortium name="Ensembl"/>
        </authorList>
    </citation>
    <scope>IDENTIFICATION</scope>
</reference>
<comment type="pathway">
    <text evidence="1">Amino-acid biosynthesis; L-arginine biosynthesis; L-arginine from L-ornithine and carbamoyl phosphate: step 2/3.</text>
</comment>
<dbReference type="UniPathway" id="UPA00068">
    <property type="reaction ID" value="UER00113"/>
</dbReference>
<evidence type="ECO:0000256" key="6">
    <source>
        <dbReference type="ARBA" id="ARBA00022571"/>
    </source>
</evidence>
<keyword evidence="5" id="KW-0835">Urea cycle</keyword>
<keyword evidence="6" id="KW-0055">Arginine biosynthesis</keyword>
<dbReference type="OMA" id="PECECVH"/>
<evidence type="ECO:0000313" key="16">
    <source>
        <dbReference type="Proteomes" id="UP000233200"/>
    </source>
</evidence>
<evidence type="ECO:0000256" key="7">
    <source>
        <dbReference type="ARBA" id="ARBA00022598"/>
    </source>
</evidence>
<dbReference type="Proteomes" id="UP000233200">
    <property type="component" value="Unplaced"/>
</dbReference>
<evidence type="ECO:0000256" key="10">
    <source>
        <dbReference type="ARBA" id="ARBA00022840"/>
    </source>
</evidence>
<keyword evidence="7" id="KW-0436">Ligase</keyword>
<dbReference type="UniPathway" id="UPA00158">
    <property type="reaction ID" value="UER00272"/>
</dbReference>
<reference evidence="15" key="1">
    <citation type="submission" date="2025-08" db="UniProtKB">
        <authorList>
            <consortium name="Ensembl"/>
        </authorList>
    </citation>
    <scope>IDENTIFICATION</scope>
</reference>
<comment type="catalytic activity">
    <reaction evidence="12">
        <text>L-citrulline + L-aspartate + ATP = 2-(N(omega)-L-arginino)succinate + AMP + diphosphate + H(+)</text>
        <dbReference type="Rhea" id="RHEA:10932"/>
        <dbReference type="ChEBI" id="CHEBI:15378"/>
        <dbReference type="ChEBI" id="CHEBI:29991"/>
        <dbReference type="ChEBI" id="CHEBI:30616"/>
        <dbReference type="ChEBI" id="CHEBI:33019"/>
        <dbReference type="ChEBI" id="CHEBI:57472"/>
        <dbReference type="ChEBI" id="CHEBI:57743"/>
        <dbReference type="ChEBI" id="CHEBI:456215"/>
        <dbReference type="EC" id="6.3.4.5"/>
    </reaction>
</comment>
<protein>
    <recommendedName>
        <fullName evidence="4">Argininosuccinate synthase</fullName>
        <ecNumber evidence="3">6.3.4.5</ecNumber>
    </recommendedName>
    <alternativeName>
        <fullName evidence="11">Citrulline--aspartate ligase</fullName>
    </alternativeName>
</protein>
<dbReference type="GO" id="GO:0004055">
    <property type="term" value="F:argininosuccinate synthase activity"/>
    <property type="evidence" value="ECO:0007669"/>
    <property type="project" value="UniProtKB-EC"/>
</dbReference>
<evidence type="ECO:0000256" key="9">
    <source>
        <dbReference type="ARBA" id="ARBA00022741"/>
    </source>
</evidence>
<dbReference type="Gene3D" id="3.40.50.620">
    <property type="entry name" value="HUPs"/>
    <property type="match status" value="1"/>
</dbReference>
<dbReference type="GO" id="GO:0006526">
    <property type="term" value="P:L-arginine biosynthetic process"/>
    <property type="evidence" value="ECO:0007669"/>
    <property type="project" value="UniProtKB-UniPathway"/>
</dbReference>
<dbReference type="FunFam" id="3.40.50.620:FF:000019">
    <property type="entry name" value="Argininosuccinate synthase"/>
    <property type="match status" value="1"/>
</dbReference>
<evidence type="ECO:0000256" key="11">
    <source>
        <dbReference type="ARBA" id="ARBA00029916"/>
    </source>
</evidence>
<dbReference type="InterPro" id="IPR014729">
    <property type="entry name" value="Rossmann-like_a/b/a_fold"/>
</dbReference>
<dbReference type="PANTHER" id="PTHR11587:SF5">
    <property type="entry name" value="ARGININOSUCCINATE SYNTHASE"/>
    <property type="match status" value="1"/>
</dbReference>
<evidence type="ECO:0000256" key="12">
    <source>
        <dbReference type="ARBA" id="ARBA00049077"/>
    </source>
</evidence>
<evidence type="ECO:0000256" key="2">
    <source>
        <dbReference type="ARBA" id="ARBA00005154"/>
    </source>
</evidence>
<keyword evidence="9" id="KW-0547">Nucleotide-binding</keyword>
<dbReference type="PANTHER" id="PTHR11587">
    <property type="entry name" value="ARGININOSUCCINATE SYNTHASE"/>
    <property type="match status" value="1"/>
</dbReference>
<dbReference type="Pfam" id="PF00764">
    <property type="entry name" value="Arginosuc_synth"/>
    <property type="match status" value="1"/>
</dbReference>
<evidence type="ECO:0000256" key="5">
    <source>
        <dbReference type="ARBA" id="ARBA00022436"/>
    </source>
</evidence>
<dbReference type="Pfam" id="PF20979">
    <property type="entry name" value="Arginosuc_syn_C"/>
    <property type="match status" value="1"/>
</dbReference>
<evidence type="ECO:0000259" key="13">
    <source>
        <dbReference type="Pfam" id="PF00764"/>
    </source>
</evidence>
<keyword evidence="8" id="KW-0028">Amino-acid biosynthesis</keyword>
<comment type="pathway">
    <text evidence="2">Nitrogen metabolism; urea cycle; (N(omega)-L-arginino)succinate from L-aspartate and L-citrulline: step 1/1.</text>
</comment>